<dbReference type="GO" id="GO:0004458">
    <property type="term" value="F:D-lactate dehydrogenase (cytochrome) activity"/>
    <property type="evidence" value="ECO:0007669"/>
    <property type="project" value="UniProtKB-EC"/>
</dbReference>
<comment type="cofactor">
    <cofactor evidence="1">
        <name>FAD</name>
        <dbReference type="ChEBI" id="CHEBI:57692"/>
    </cofactor>
</comment>
<dbReference type="GO" id="GO:1903457">
    <property type="term" value="P:lactate catabolic process"/>
    <property type="evidence" value="ECO:0007669"/>
    <property type="project" value="TreeGrafter"/>
</dbReference>
<dbReference type="Pfam" id="PF01565">
    <property type="entry name" value="FAD_binding_4"/>
    <property type="match status" value="1"/>
</dbReference>
<dbReference type="GO" id="GO:0071949">
    <property type="term" value="F:FAD binding"/>
    <property type="evidence" value="ECO:0007669"/>
    <property type="project" value="InterPro"/>
</dbReference>
<dbReference type="PANTHER" id="PTHR11748">
    <property type="entry name" value="D-LACTATE DEHYDROGENASE"/>
    <property type="match status" value="1"/>
</dbReference>
<evidence type="ECO:0000256" key="1">
    <source>
        <dbReference type="ARBA" id="ARBA00001974"/>
    </source>
</evidence>
<dbReference type="InterPro" id="IPR016164">
    <property type="entry name" value="FAD-linked_Oxase-like_C"/>
</dbReference>
<comment type="similarity">
    <text evidence="2">Belongs to the FAD-binding oxidoreductase/transferase type 4 family.</text>
</comment>
<evidence type="ECO:0000256" key="7">
    <source>
        <dbReference type="ARBA" id="ARBA00038897"/>
    </source>
</evidence>
<gene>
    <name evidence="9" type="ORF">FHX47_000636</name>
</gene>
<comment type="caution">
    <text evidence="9">The sequence shown here is derived from an EMBL/GenBank/DDBJ whole genome shotgun (WGS) entry which is preliminary data.</text>
</comment>
<reference evidence="9 10" key="1">
    <citation type="submission" date="2020-08" db="EMBL/GenBank/DDBJ databases">
        <title>Sequencing the genomes of 1000 actinobacteria strains.</title>
        <authorList>
            <person name="Klenk H.-P."/>
        </authorList>
    </citation>
    <scope>NUCLEOTIDE SEQUENCE [LARGE SCALE GENOMIC DNA]</scope>
    <source>
        <strain evidence="9 10">DSM 28238</strain>
    </source>
</reference>
<dbReference type="GO" id="GO:0008720">
    <property type="term" value="F:D-lactate dehydrogenase (NAD+) activity"/>
    <property type="evidence" value="ECO:0007669"/>
    <property type="project" value="TreeGrafter"/>
</dbReference>
<dbReference type="SUPFAM" id="SSF56176">
    <property type="entry name" value="FAD-binding/transporter-associated domain-like"/>
    <property type="match status" value="1"/>
</dbReference>
<keyword evidence="6 9" id="KW-0560">Oxidoreductase</keyword>
<dbReference type="Pfam" id="PF02913">
    <property type="entry name" value="FAD-oxidase_C"/>
    <property type="match status" value="1"/>
</dbReference>
<evidence type="ECO:0000313" key="10">
    <source>
        <dbReference type="Proteomes" id="UP000547528"/>
    </source>
</evidence>
<dbReference type="InterPro" id="IPR036318">
    <property type="entry name" value="FAD-bd_PCMH-like_sf"/>
</dbReference>
<keyword evidence="10" id="KW-1185">Reference proteome</keyword>
<dbReference type="InterPro" id="IPR016169">
    <property type="entry name" value="FAD-bd_PCMH_sub2"/>
</dbReference>
<evidence type="ECO:0000313" key="9">
    <source>
        <dbReference type="EMBL" id="MBB3667043.1"/>
    </source>
</evidence>
<dbReference type="AlphaFoldDB" id="A0A7W5Y0A5"/>
<evidence type="ECO:0000256" key="3">
    <source>
        <dbReference type="ARBA" id="ARBA00022630"/>
    </source>
</evidence>
<evidence type="ECO:0000256" key="4">
    <source>
        <dbReference type="ARBA" id="ARBA00022827"/>
    </source>
</evidence>
<keyword evidence="4" id="KW-0274">FAD</keyword>
<dbReference type="InterPro" id="IPR006094">
    <property type="entry name" value="Oxid_FAD_bind_N"/>
</dbReference>
<dbReference type="PANTHER" id="PTHR11748:SF111">
    <property type="entry name" value="D-LACTATE DEHYDROGENASE, MITOCHONDRIAL-RELATED"/>
    <property type="match status" value="1"/>
</dbReference>
<dbReference type="Gene3D" id="3.30.70.2740">
    <property type="match status" value="1"/>
</dbReference>
<accession>A0A7W5Y0A5</accession>
<dbReference type="SUPFAM" id="SSF55103">
    <property type="entry name" value="FAD-linked oxidases, C-terminal domain"/>
    <property type="match status" value="1"/>
</dbReference>
<evidence type="ECO:0000256" key="5">
    <source>
        <dbReference type="ARBA" id="ARBA00022946"/>
    </source>
</evidence>
<dbReference type="Gene3D" id="1.10.45.10">
    <property type="entry name" value="Vanillyl-alcohol Oxidase, Chain A, domain 4"/>
    <property type="match status" value="1"/>
</dbReference>
<keyword evidence="5" id="KW-0809">Transit peptide</keyword>
<dbReference type="InterPro" id="IPR016171">
    <property type="entry name" value="Vanillyl_alc_oxidase_C-sub2"/>
</dbReference>
<dbReference type="FunFam" id="1.10.45.10:FF:000001">
    <property type="entry name" value="D-lactate dehydrogenase mitochondrial"/>
    <property type="match status" value="1"/>
</dbReference>
<dbReference type="Proteomes" id="UP000547528">
    <property type="component" value="Unassembled WGS sequence"/>
</dbReference>
<sequence>MDTTAAHRPTAPVVAALTRALGSEVVFTDPQLLDQTAQDRSSHRWEPALAVVRPRNTDEVAAAMRICAEHTVPVVPRGAGTGLEGGANTTAASVSVDLSTMDQIIEIAADDMYARVQAGVMKSALNTALAPHDLHFPVGPGVDASLGGMAATSASGTTAVSHGTLKENTIGLTAVLADGSVITTGSTTKKTSAGYDLTHLLVGSEGTLGIITEVTVTLHPVPAATMMGIWSLPSLGEAADLVVASMRSALRLGRVELLDEATVEALASYSGYRAPVADTLMVEFTGHGPDVAAQYAQFSALAQKFDAVEFASSGDPAESAVLWQARHDALPAALALVPGSAAIPTDVCVPISQLPQSIVQTQADVRASGLVAPIVGHVGDGNFHVAIVVPPQDDDAAARAEQLASRLVDRALAMGGTCTGEHGVGTGKVDALAKEHASALGAMRAIKSALDPQGIMNPSKVLSVQ</sequence>
<organism evidence="9 10">
    <name type="scientific">Garicola koreensis</name>
    <dbReference type="NCBI Taxonomy" id="1262554"/>
    <lineage>
        <taxon>Bacteria</taxon>
        <taxon>Bacillati</taxon>
        <taxon>Actinomycetota</taxon>
        <taxon>Actinomycetes</taxon>
        <taxon>Micrococcales</taxon>
        <taxon>Micrococcaceae</taxon>
        <taxon>Garicola</taxon>
    </lineage>
</organism>
<dbReference type="PROSITE" id="PS51387">
    <property type="entry name" value="FAD_PCMH"/>
    <property type="match status" value="1"/>
</dbReference>
<evidence type="ECO:0000256" key="6">
    <source>
        <dbReference type="ARBA" id="ARBA00023002"/>
    </source>
</evidence>
<keyword evidence="3" id="KW-0285">Flavoprotein</keyword>
<evidence type="ECO:0000256" key="2">
    <source>
        <dbReference type="ARBA" id="ARBA00008000"/>
    </source>
</evidence>
<dbReference type="EMBL" id="JACIBT010000001">
    <property type="protein sequence ID" value="MBB3667043.1"/>
    <property type="molecule type" value="Genomic_DNA"/>
</dbReference>
<protein>
    <recommendedName>
        <fullName evidence="7">D-lactate dehydrogenase (cytochrome)</fullName>
        <ecNumber evidence="7">1.1.2.4</ecNumber>
    </recommendedName>
</protein>
<dbReference type="RefSeq" id="WP_183357414.1">
    <property type="nucleotide sequence ID" value="NZ_BAABKR010000001.1"/>
</dbReference>
<proteinExistence type="inferred from homology"/>
<name>A0A7W5Y0A5_9MICC</name>
<evidence type="ECO:0000259" key="8">
    <source>
        <dbReference type="PROSITE" id="PS51387"/>
    </source>
</evidence>
<dbReference type="Gene3D" id="3.30.465.10">
    <property type="match status" value="1"/>
</dbReference>
<dbReference type="InterPro" id="IPR016166">
    <property type="entry name" value="FAD-bd_PCMH"/>
</dbReference>
<dbReference type="InterPro" id="IPR004113">
    <property type="entry name" value="FAD-bd_oxidored_4_C"/>
</dbReference>
<dbReference type="FunFam" id="3.30.70.2740:FF:000001">
    <property type="entry name" value="D-lactate dehydrogenase mitochondrial"/>
    <property type="match status" value="1"/>
</dbReference>
<dbReference type="EC" id="1.1.2.4" evidence="7"/>
<feature type="domain" description="FAD-binding PCMH-type" evidence="8">
    <location>
        <begin position="44"/>
        <end position="221"/>
    </location>
</feature>